<protein>
    <submittedName>
        <fullName evidence="2">Uncharacterized protein</fullName>
    </submittedName>
</protein>
<proteinExistence type="predicted"/>
<dbReference type="Proteomes" id="UP000244855">
    <property type="component" value="Unassembled WGS sequence"/>
</dbReference>
<name>A0A2V1E701_9PLEO</name>
<evidence type="ECO:0000313" key="3">
    <source>
        <dbReference type="Proteomes" id="UP000244855"/>
    </source>
</evidence>
<organism evidence="2 3">
    <name type="scientific">Periconia macrospinosa</name>
    <dbReference type="NCBI Taxonomy" id="97972"/>
    <lineage>
        <taxon>Eukaryota</taxon>
        <taxon>Fungi</taxon>
        <taxon>Dikarya</taxon>
        <taxon>Ascomycota</taxon>
        <taxon>Pezizomycotina</taxon>
        <taxon>Dothideomycetes</taxon>
        <taxon>Pleosporomycetidae</taxon>
        <taxon>Pleosporales</taxon>
        <taxon>Massarineae</taxon>
        <taxon>Periconiaceae</taxon>
        <taxon>Periconia</taxon>
    </lineage>
</organism>
<dbReference type="EMBL" id="KZ805309">
    <property type="protein sequence ID" value="PVI06343.1"/>
    <property type="molecule type" value="Genomic_DNA"/>
</dbReference>
<feature type="compositionally biased region" description="Low complexity" evidence="1">
    <location>
        <begin position="267"/>
        <end position="277"/>
    </location>
</feature>
<accession>A0A2V1E701</accession>
<feature type="region of interest" description="Disordered" evidence="1">
    <location>
        <begin position="1"/>
        <end position="51"/>
    </location>
</feature>
<sequence>MANPASPNPLYHDPTGSRNHSRRSSTRRSFASGTGPVLDSPRTACPRDGDAFSYDPAHVPAWSVPENLSARLPDKLKTALTAVEHSGAAVLTAFDRLEKHTPSHANNPMAESLIDRELPHLDTLPSPKLVIPSAVSTASSSDLASPVSMSSSALESPFFSSSQSMNSVSPICLTPSDSYVLDKRERPRERSFTTPTEPSDAYYRVELSHLRTEALPRLRHASLKVNKEWYDAKRLGDLSEDEINNFEAWWSDKKSSISHLNEKGTRLSSSIGLSSSGMGWTAP</sequence>
<keyword evidence="3" id="KW-1185">Reference proteome</keyword>
<evidence type="ECO:0000313" key="2">
    <source>
        <dbReference type="EMBL" id="PVI06343.1"/>
    </source>
</evidence>
<evidence type="ECO:0000256" key="1">
    <source>
        <dbReference type="SAM" id="MobiDB-lite"/>
    </source>
</evidence>
<feature type="region of interest" description="Disordered" evidence="1">
    <location>
        <begin position="261"/>
        <end position="283"/>
    </location>
</feature>
<reference evidence="2 3" key="1">
    <citation type="journal article" date="2018" name="Sci. Rep.">
        <title>Comparative genomics provides insights into the lifestyle and reveals functional heterogeneity of dark septate endophytic fungi.</title>
        <authorList>
            <person name="Knapp D.G."/>
            <person name="Nemeth J.B."/>
            <person name="Barry K."/>
            <person name="Hainaut M."/>
            <person name="Henrissat B."/>
            <person name="Johnson J."/>
            <person name="Kuo A."/>
            <person name="Lim J.H.P."/>
            <person name="Lipzen A."/>
            <person name="Nolan M."/>
            <person name="Ohm R.A."/>
            <person name="Tamas L."/>
            <person name="Grigoriev I.V."/>
            <person name="Spatafora J.W."/>
            <person name="Nagy L.G."/>
            <person name="Kovacs G.M."/>
        </authorList>
    </citation>
    <scope>NUCLEOTIDE SEQUENCE [LARGE SCALE GENOMIC DNA]</scope>
    <source>
        <strain evidence="2 3">DSE2036</strain>
    </source>
</reference>
<dbReference type="OrthoDB" id="3898724at2759"/>
<dbReference type="AlphaFoldDB" id="A0A2V1E701"/>
<gene>
    <name evidence="2" type="ORF">DM02DRAFT_15122</name>
</gene>